<dbReference type="AlphaFoldDB" id="A0A818ZZD4"/>
<organism evidence="1 2">
    <name type="scientific">Rotaria socialis</name>
    <dbReference type="NCBI Taxonomy" id="392032"/>
    <lineage>
        <taxon>Eukaryota</taxon>
        <taxon>Metazoa</taxon>
        <taxon>Spiralia</taxon>
        <taxon>Gnathifera</taxon>
        <taxon>Rotifera</taxon>
        <taxon>Eurotatoria</taxon>
        <taxon>Bdelloidea</taxon>
        <taxon>Philodinida</taxon>
        <taxon>Philodinidae</taxon>
        <taxon>Rotaria</taxon>
    </lineage>
</organism>
<name>A0A818ZZD4_9BILA</name>
<reference evidence="1" key="1">
    <citation type="submission" date="2021-02" db="EMBL/GenBank/DDBJ databases">
        <authorList>
            <person name="Nowell W R."/>
        </authorList>
    </citation>
    <scope>NUCLEOTIDE SEQUENCE</scope>
</reference>
<protein>
    <submittedName>
        <fullName evidence="1">Uncharacterized protein</fullName>
    </submittedName>
</protein>
<comment type="caution">
    <text evidence="1">The sequence shown here is derived from an EMBL/GenBank/DDBJ whole genome shotgun (WGS) entry which is preliminary data.</text>
</comment>
<proteinExistence type="predicted"/>
<dbReference type="Proteomes" id="UP000663869">
    <property type="component" value="Unassembled WGS sequence"/>
</dbReference>
<evidence type="ECO:0000313" key="2">
    <source>
        <dbReference type="Proteomes" id="UP000663869"/>
    </source>
</evidence>
<evidence type="ECO:0000313" key="1">
    <source>
        <dbReference type="EMBL" id="CAF3770820.1"/>
    </source>
</evidence>
<dbReference type="EMBL" id="CAJNYU010004567">
    <property type="protein sequence ID" value="CAF3770820.1"/>
    <property type="molecule type" value="Genomic_DNA"/>
</dbReference>
<sequence length="225" mass="25414">MESPFILSSWLSTKTTDLNWSGKWNKSISHGRTILTTLQECGLLREGQFIMYCKTPSFAKLTPAEIQEDPDKLISLQSFGITLDVYTAAYNKMVLPSRNKLSSEGIAYICQSIDFVPYYHLYHQKDIIDEFDKLVKNGTITRQLNDDGITSYVVTSSPVVNDITTSESYIQLSDDENNENLPAVAGPNQDCHGTRMKRKSVSDDINSKRLKAGNYLRSHGFVLFH</sequence>
<accession>A0A818ZZD4</accession>
<gene>
    <name evidence="1" type="ORF">FME351_LOCUS31940</name>
</gene>